<name>A0A4U0Z7C3_9RHOB</name>
<protein>
    <submittedName>
        <fullName evidence="1">Uncharacterized protein</fullName>
    </submittedName>
</protein>
<organism evidence="1 2">
    <name type="scientific">Cereibacter changlensis</name>
    <dbReference type="NCBI Taxonomy" id="402884"/>
    <lineage>
        <taxon>Bacteria</taxon>
        <taxon>Pseudomonadati</taxon>
        <taxon>Pseudomonadota</taxon>
        <taxon>Alphaproteobacteria</taxon>
        <taxon>Rhodobacterales</taxon>
        <taxon>Paracoccaceae</taxon>
        <taxon>Cereibacter</taxon>
    </lineage>
</organism>
<accession>A0A4U0Z7C3</accession>
<dbReference type="Proteomes" id="UP000306340">
    <property type="component" value="Unassembled WGS sequence"/>
</dbReference>
<sequence>MTARPAPFKAPDVKRAVSCALSLGLKVTGFEIGTDGRIIVHTSDAAADSADADLEKWKRSRNG</sequence>
<comment type="caution">
    <text evidence="1">The sequence shown here is derived from an EMBL/GenBank/DDBJ whole genome shotgun (WGS) entry which is preliminary data.</text>
</comment>
<dbReference type="EMBL" id="SWAU01000001">
    <property type="protein sequence ID" value="TKA98531.1"/>
    <property type="molecule type" value="Genomic_DNA"/>
</dbReference>
<proteinExistence type="predicted"/>
<dbReference type="RefSeq" id="WP_136790796.1">
    <property type="nucleotide sequence ID" value="NZ_SWAU01000001.1"/>
</dbReference>
<evidence type="ECO:0000313" key="1">
    <source>
        <dbReference type="EMBL" id="TKA98531.1"/>
    </source>
</evidence>
<gene>
    <name evidence="1" type="ORF">FAZ78_00290</name>
</gene>
<evidence type="ECO:0000313" key="2">
    <source>
        <dbReference type="Proteomes" id="UP000306340"/>
    </source>
</evidence>
<reference evidence="1 2" key="1">
    <citation type="submission" date="2019-04" db="EMBL/GenBank/DDBJ databases">
        <title>Crypto-aerobic microbial life in anoxic (sulfidic) marine sediments.</title>
        <authorList>
            <person name="Bhattacharya S."/>
            <person name="Roy C."/>
            <person name="Mondal N."/>
            <person name="Sarkar J."/>
            <person name="Mandal S."/>
            <person name="Rameez M.J."/>
            <person name="Ghosh W."/>
        </authorList>
    </citation>
    <scope>NUCLEOTIDE SEQUENCE [LARGE SCALE GENOMIC DNA]</scope>
    <source>
        <strain evidence="1 2">SBBC</strain>
    </source>
</reference>
<dbReference type="AlphaFoldDB" id="A0A4U0Z7C3"/>